<proteinExistence type="predicted"/>
<gene>
    <name evidence="2" type="ORF">GCM10010914_32270</name>
</gene>
<organism evidence="2 3">
    <name type="scientific">Deinococcus wulumuqiensis</name>
    <dbReference type="NCBI Taxonomy" id="980427"/>
    <lineage>
        <taxon>Bacteria</taxon>
        <taxon>Thermotogati</taxon>
        <taxon>Deinococcota</taxon>
        <taxon>Deinococci</taxon>
        <taxon>Deinococcales</taxon>
        <taxon>Deinococcaceae</taxon>
        <taxon>Deinococcus</taxon>
    </lineage>
</organism>
<reference evidence="2" key="1">
    <citation type="journal article" date="2014" name="Int. J. Syst. Evol. Microbiol.">
        <title>Complete genome sequence of Corynebacterium casei LMG S-19264T (=DSM 44701T), isolated from a smear-ripened cheese.</title>
        <authorList>
            <consortium name="US DOE Joint Genome Institute (JGI-PGF)"/>
            <person name="Walter F."/>
            <person name="Albersmeier A."/>
            <person name="Kalinowski J."/>
            <person name="Ruckert C."/>
        </authorList>
    </citation>
    <scope>NUCLEOTIDE SEQUENCE</scope>
    <source>
        <strain evidence="2">CGMCC 1.8885</strain>
    </source>
</reference>
<evidence type="ECO:0000313" key="2">
    <source>
        <dbReference type="EMBL" id="GGI95380.1"/>
    </source>
</evidence>
<dbReference type="EMBL" id="BMMA01000085">
    <property type="protein sequence ID" value="GGI95380.1"/>
    <property type="molecule type" value="Genomic_DNA"/>
</dbReference>
<accession>A0AAV4K8E8</accession>
<feature type="region of interest" description="Disordered" evidence="1">
    <location>
        <begin position="1"/>
        <end position="20"/>
    </location>
</feature>
<dbReference type="Proteomes" id="UP000652720">
    <property type="component" value="Unassembled WGS sequence"/>
</dbReference>
<reference evidence="2" key="2">
    <citation type="submission" date="2023-08" db="EMBL/GenBank/DDBJ databases">
        <authorList>
            <person name="Sun Q."/>
            <person name="Zhou Y."/>
        </authorList>
    </citation>
    <scope>NUCLEOTIDE SEQUENCE</scope>
    <source>
        <strain evidence="2">CGMCC 1.8885</strain>
    </source>
</reference>
<evidence type="ECO:0000313" key="3">
    <source>
        <dbReference type="Proteomes" id="UP000652720"/>
    </source>
</evidence>
<name>A0AAV4K8E8_9DEIO</name>
<comment type="caution">
    <text evidence="2">The sequence shown here is derived from an EMBL/GenBank/DDBJ whole genome shotgun (WGS) entry which is preliminary data.</text>
</comment>
<sequence length="184" mass="20361">MESNQLLSNGALGSHGVNRDNASRNLKKCQGVDQRGQDGNLILLSCNWLSSEAQAVPRRPNIDHMNALNLVLRCAAQSFSVNGNDIPFELSANRLLDPVQRAGLESHGIKTSKDTTERFVVRNTPEVEEASQPVPLGLRECLNLWKGVCPAHHCTQRHDHDSHEAMVQPTVFTLIWKLGEEAHS</sequence>
<protein>
    <submittedName>
        <fullName evidence="2">Uncharacterized protein</fullName>
    </submittedName>
</protein>
<evidence type="ECO:0000256" key="1">
    <source>
        <dbReference type="SAM" id="MobiDB-lite"/>
    </source>
</evidence>
<dbReference type="AlphaFoldDB" id="A0AAV4K8E8"/>